<comment type="caution">
    <text evidence="1">The sequence shown here is derived from an EMBL/GenBank/DDBJ whole genome shotgun (WGS) entry which is preliminary data.</text>
</comment>
<evidence type="ECO:0000313" key="2">
    <source>
        <dbReference type="Proteomes" id="UP000295453"/>
    </source>
</evidence>
<proteinExistence type="predicted"/>
<name>A0A4R1BVY6_9ACTN</name>
<dbReference type="Proteomes" id="UP000295453">
    <property type="component" value="Unassembled WGS sequence"/>
</dbReference>
<evidence type="ECO:0000313" key="1">
    <source>
        <dbReference type="EMBL" id="TCJ22169.1"/>
    </source>
</evidence>
<organism evidence="1 2">
    <name type="scientific">Nocardioides jejuensis</name>
    <dbReference type="NCBI Taxonomy" id="2502782"/>
    <lineage>
        <taxon>Bacteria</taxon>
        <taxon>Bacillati</taxon>
        <taxon>Actinomycetota</taxon>
        <taxon>Actinomycetes</taxon>
        <taxon>Propionibacteriales</taxon>
        <taxon>Nocardioidaceae</taxon>
        <taxon>Nocardioides</taxon>
    </lineage>
</organism>
<dbReference type="AlphaFoldDB" id="A0A4R1BVY6"/>
<reference evidence="1 2" key="1">
    <citation type="submission" date="2019-03" db="EMBL/GenBank/DDBJ databases">
        <authorList>
            <person name="Kim M.K.M."/>
        </authorList>
    </citation>
    <scope>NUCLEOTIDE SEQUENCE [LARGE SCALE GENOMIC DNA]</scope>
    <source>
        <strain evidence="1 2">18JY15-6</strain>
    </source>
</reference>
<dbReference type="EMBL" id="SJZJ01000025">
    <property type="protein sequence ID" value="TCJ22169.1"/>
    <property type="molecule type" value="Genomic_DNA"/>
</dbReference>
<keyword evidence="2" id="KW-1185">Reference proteome</keyword>
<accession>A0A4R1BVY6</accession>
<protein>
    <submittedName>
        <fullName evidence="1">Uncharacterized protein</fullName>
    </submittedName>
</protein>
<sequence>MSLAEQLLDAHVAHELAALRGDRFEEQVVVEIDHLLATLGTLRLDQVMRRDLITDVALKYVATFRLPGAIPEIAADIAARVRSHPANEVPLGDLVGRARVAELVSVVAEMRGIRERILRGMADNATLQSGVGEVMRGLAIGPLATGRRIAKRVPLVSSGIDAAEKLGAGLLDGADQRSREVAERAAGVLLGYLGENAADTVTDDELRAAVLEVWDALATRPLSELVGTVSEGQLVDVFVAIYQLWLDLRTTPYIAAAVASGVEVFFDTYESFTLHDLLAEFGLDREDLVEEARRFGPPVLDALAEAGVLEGLIRRRLAGFYSSPEARALLG</sequence>
<gene>
    <name evidence="1" type="ORF">EPD65_13415</name>
</gene>
<dbReference type="OrthoDB" id="3759563at2"/>
<dbReference type="RefSeq" id="WP_131584990.1">
    <property type="nucleotide sequence ID" value="NZ_SJZJ01000025.1"/>
</dbReference>